<dbReference type="AlphaFoldDB" id="A0A8S4BNS0"/>
<organism evidence="1 2">
    <name type="scientific">Menidia menidia</name>
    <name type="common">Atlantic silverside</name>
    <dbReference type="NCBI Taxonomy" id="238744"/>
    <lineage>
        <taxon>Eukaryota</taxon>
        <taxon>Metazoa</taxon>
        <taxon>Chordata</taxon>
        <taxon>Craniata</taxon>
        <taxon>Vertebrata</taxon>
        <taxon>Euteleostomi</taxon>
        <taxon>Actinopterygii</taxon>
        <taxon>Neopterygii</taxon>
        <taxon>Teleostei</taxon>
        <taxon>Neoteleostei</taxon>
        <taxon>Acanthomorphata</taxon>
        <taxon>Ovalentaria</taxon>
        <taxon>Atherinomorphae</taxon>
        <taxon>Atheriniformes</taxon>
        <taxon>Atherinopsidae</taxon>
        <taxon>Menidiinae</taxon>
        <taxon>Menidia</taxon>
    </lineage>
</organism>
<evidence type="ECO:0000313" key="1">
    <source>
        <dbReference type="EMBL" id="CAG6000010.1"/>
    </source>
</evidence>
<evidence type="ECO:0000313" key="2">
    <source>
        <dbReference type="Proteomes" id="UP000677803"/>
    </source>
</evidence>
<dbReference type="EMBL" id="CAJRST010037777">
    <property type="protein sequence ID" value="CAG6000010.1"/>
    <property type="molecule type" value="Genomic_DNA"/>
</dbReference>
<comment type="caution">
    <text evidence="1">The sequence shown here is derived from an EMBL/GenBank/DDBJ whole genome shotgun (WGS) entry which is preliminary data.</text>
</comment>
<keyword evidence="2" id="KW-1185">Reference proteome</keyword>
<proteinExistence type="predicted"/>
<dbReference type="Proteomes" id="UP000677803">
    <property type="component" value="Unassembled WGS sequence"/>
</dbReference>
<protein>
    <submittedName>
        <fullName evidence="1">(Atlantic silverside) hypothetical protein</fullName>
    </submittedName>
</protein>
<name>A0A8S4BNS0_9TELE</name>
<gene>
    <name evidence="1" type="ORF">MMEN_LOCUS18165</name>
</gene>
<accession>A0A8S4BNS0</accession>
<sequence>MACRGRTERTVPFAPLLFSSPPSFPAMLQTEPSPSLTESDASLLLPPVLTVELLSIGISQSRRVTTPDHQITRTHHPN</sequence>
<reference evidence="1" key="1">
    <citation type="submission" date="2021-05" db="EMBL/GenBank/DDBJ databases">
        <authorList>
            <person name="Tigano A."/>
        </authorList>
    </citation>
    <scope>NUCLEOTIDE SEQUENCE</scope>
</reference>